<reference evidence="3" key="1">
    <citation type="submission" date="2017-01" db="EMBL/GenBank/DDBJ databases">
        <authorList>
            <person name="Varghese N."/>
            <person name="Submissions S."/>
        </authorList>
    </citation>
    <scope>NUCLEOTIDE SEQUENCE [LARGE SCALE GENOMIC DNA]</scope>
    <source>
        <strain evidence="3">DSM 24913</strain>
    </source>
</reference>
<organism evidence="2 3">
    <name type="scientific">Thalassolituus maritimus</name>
    <dbReference type="NCBI Taxonomy" id="484498"/>
    <lineage>
        <taxon>Bacteria</taxon>
        <taxon>Pseudomonadati</taxon>
        <taxon>Pseudomonadota</taxon>
        <taxon>Gammaproteobacteria</taxon>
        <taxon>Oceanospirillales</taxon>
        <taxon>Oceanospirillaceae</taxon>
        <taxon>Thalassolituus</taxon>
    </lineage>
</organism>
<name>A0A1N7QB37_9GAMM</name>
<dbReference type="OrthoDB" id="580775at2"/>
<dbReference type="InterPro" id="IPR053158">
    <property type="entry name" value="CapK_Type1_Caps_Biosynth"/>
</dbReference>
<evidence type="ECO:0000313" key="2">
    <source>
        <dbReference type="EMBL" id="SIT19757.1"/>
    </source>
</evidence>
<keyword evidence="3" id="KW-1185">Reference proteome</keyword>
<proteinExistence type="predicted"/>
<evidence type="ECO:0000313" key="3">
    <source>
        <dbReference type="Proteomes" id="UP000185639"/>
    </source>
</evidence>
<sequence length="435" mass="49165">MIPIPEGNTTLALAMQYRLQQTQSINVAAANQLREQSLQSLLKHALSTVPYYREHPVIKAMGNQIHWGDFPILTRSALQANESRLRSTAPPKNHGKIIEFRSSGSTGQPVHTFSSEYAQVYWRAMTVRDHLWARRDFSKKIAIIKFLPTGQSMYPGVASKTWGPSAAALGYQGPSVMLNSSESTATQYRWLTEQQPDYLLTYPSALLELAQIQLREKKLNRLRSISTLGENLSDDTRKIVEKAFGCRIHDMYSSQEIGYIALQCPKHNRYHIQQENCMVEILDDNNQPCPPGVMGRVVVTSLQNYIMPLIRYEIGDYAVPGEGCDCGITLPVIKHIAGRTRNLLTYPDGRKTWPSYNPMALMEIFPLARFQLEQTAVNDITFRVMTEAEISSNAEQQAIKIIQDAMQHPFNITVEKVDELPRSAGGKYEEFKSVL</sequence>
<feature type="domain" description="AMP-dependent synthetase/ligase" evidence="1">
    <location>
        <begin position="173"/>
        <end position="301"/>
    </location>
</feature>
<dbReference type="AlphaFoldDB" id="A0A1N7QB37"/>
<dbReference type="GO" id="GO:0016874">
    <property type="term" value="F:ligase activity"/>
    <property type="evidence" value="ECO:0007669"/>
    <property type="project" value="UniProtKB-KW"/>
</dbReference>
<dbReference type="EMBL" id="FTOH01000017">
    <property type="protein sequence ID" value="SIT19757.1"/>
    <property type="molecule type" value="Genomic_DNA"/>
</dbReference>
<dbReference type="SUPFAM" id="SSF56801">
    <property type="entry name" value="Acetyl-CoA synthetase-like"/>
    <property type="match status" value="1"/>
</dbReference>
<dbReference type="Pfam" id="PF00501">
    <property type="entry name" value="AMP-binding"/>
    <property type="match status" value="1"/>
</dbReference>
<dbReference type="Gene3D" id="3.40.50.12780">
    <property type="entry name" value="N-terminal domain of ligase-like"/>
    <property type="match status" value="1"/>
</dbReference>
<accession>A0A1N7QB37</accession>
<dbReference type="PANTHER" id="PTHR36932">
    <property type="entry name" value="CAPSULAR POLYSACCHARIDE BIOSYNTHESIS PROTEIN"/>
    <property type="match status" value="1"/>
</dbReference>
<dbReference type="InterPro" id="IPR000873">
    <property type="entry name" value="AMP-dep_synth/lig_dom"/>
</dbReference>
<dbReference type="RefSeq" id="WP_084189121.1">
    <property type="nucleotide sequence ID" value="NZ_FTOH01000017.1"/>
</dbReference>
<gene>
    <name evidence="2" type="ORF">SAMN05421686_11713</name>
</gene>
<dbReference type="Proteomes" id="UP000185639">
    <property type="component" value="Unassembled WGS sequence"/>
</dbReference>
<evidence type="ECO:0000259" key="1">
    <source>
        <dbReference type="Pfam" id="PF00501"/>
    </source>
</evidence>
<protein>
    <submittedName>
        <fullName evidence="2">Phenylacetate-CoA ligase</fullName>
    </submittedName>
</protein>
<keyword evidence="2" id="KW-0436">Ligase</keyword>
<dbReference type="InterPro" id="IPR042099">
    <property type="entry name" value="ANL_N_sf"/>
</dbReference>
<dbReference type="STRING" id="484498.SAMN05421686_11713"/>
<dbReference type="PANTHER" id="PTHR36932:SF1">
    <property type="entry name" value="CAPSULAR POLYSACCHARIDE BIOSYNTHESIS PROTEIN"/>
    <property type="match status" value="1"/>
</dbReference>